<dbReference type="AlphaFoldDB" id="A0A553JWQ1"/>
<gene>
    <name evidence="4" type="ORF">FOJ82_13415</name>
</gene>
<evidence type="ECO:0000259" key="2">
    <source>
        <dbReference type="Pfam" id="PF01935"/>
    </source>
</evidence>
<dbReference type="PANTHER" id="PTHR42957:SF1">
    <property type="entry name" value="HELICASE MJ1565-RELATED"/>
    <property type="match status" value="1"/>
</dbReference>
<proteinExistence type="predicted"/>
<protein>
    <submittedName>
        <fullName evidence="4">ATP-binding protein</fullName>
    </submittedName>
</protein>
<dbReference type="EMBL" id="VKKG01000006">
    <property type="protein sequence ID" value="TRY16866.1"/>
    <property type="molecule type" value="Genomic_DNA"/>
</dbReference>
<feature type="domain" description="Type IV secretion system coupling protein TraD DNA-binding" evidence="3">
    <location>
        <begin position="445"/>
        <end position="623"/>
    </location>
</feature>
<organism evidence="4 5">
    <name type="scientific">Tessaracoccus rhinocerotis</name>
    <dbReference type="NCBI Taxonomy" id="1689449"/>
    <lineage>
        <taxon>Bacteria</taxon>
        <taxon>Bacillati</taxon>
        <taxon>Actinomycetota</taxon>
        <taxon>Actinomycetes</taxon>
        <taxon>Propionibacteriales</taxon>
        <taxon>Propionibacteriaceae</taxon>
        <taxon>Tessaracoccus</taxon>
    </lineage>
</organism>
<dbReference type="CDD" id="cd01127">
    <property type="entry name" value="TrwB_TraG_TraD_VirD4"/>
    <property type="match status" value="1"/>
</dbReference>
<dbReference type="InterPro" id="IPR027417">
    <property type="entry name" value="P-loop_NTPase"/>
</dbReference>
<evidence type="ECO:0000313" key="5">
    <source>
        <dbReference type="Proteomes" id="UP000317638"/>
    </source>
</evidence>
<accession>A0A553JWQ1</accession>
<feature type="region of interest" description="Disordered" evidence="1">
    <location>
        <begin position="280"/>
        <end position="310"/>
    </location>
</feature>
<dbReference type="Proteomes" id="UP000317638">
    <property type="component" value="Unassembled WGS sequence"/>
</dbReference>
<evidence type="ECO:0000259" key="3">
    <source>
        <dbReference type="Pfam" id="PF10412"/>
    </source>
</evidence>
<feature type="compositionally biased region" description="Pro residues" evidence="1">
    <location>
        <begin position="299"/>
        <end position="308"/>
    </location>
</feature>
<dbReference type="OrthoDB" id="3258326at2"/>
<evidence type="ECO:0000256" key="1">
    <source>
        <dbReference type="SAM" id="MobiDB-lite"/>
    </source>
</evidence>
<dbReference type="GO" id="GO:0005524">
    <property type="term" value="F:ATP binding"/>
    <property type="evidence" value="ECO:0007669"/>
    <property type="project" value="UniProtKB-KW"/>
</dbReference>
<evidence type="ECO:0000313" key="4">
    <source>
        <dbReference type="EMBL" id="TRY16866.1"/>
    </source>
</evidence>
<dbReference type="InterPro" id="IPR008571">
    <property type="entry name" value="HerA-like"/>
</dbReference>
<dbReference type="SUPFAM" id="SSF52540">
    <property type="entry name" value="P-loop containing nucleoside triphosphate hydrolases"/>
    <property type="match status" value="1"/>
</dbReference>
<feature type="domain" description="Helicase HerA central" evidence="2">
    <location>
        <begin position="310"/>
        <end position="370"/>
    </location>
</feature>
<keyword evidence="4" id="KW-0067">ATP-binding</keyword>
<dbReference type="Gene3D" id="3.40.50.300">
    <property type="entry name" value="P-loop containing nucleotide triphosphate hydrolases"/>
    <property type="match status" value="2"/>
</dbReference>
<sequence length="787" mass="86108">MWMGTESIEITELLRSPDAGMTAMLSVRRLVHAVAEWSPDVGLDVTFASHDNHRVLLFAKYGGEQPGWDSDLAWALEHSAAVGPTRAEVPPGDSPDWGSVVEVRPTRAVKPSISGFMVPPSTDDDDDPLGPDRVDPFLRRQLTRLRTPWPMSMNDSLHSTAELLARHPELMIRFRLSAATAAETDMLATTMLRTWTGDDGELFPYLGTPIRLRALLASTTGDVPARARALARRWAVGLTVAPVPPDEAPSAWDGEVDSLYGRTEPEGVALSLLRLPATGNRPFPGMRTRHPKTKLRPLDPVPPAPPTPIRLGKAVTVTDDEVDVAVDVQDLRRHLYVEGQSGSGKSTLIAALVHELIAKGYGCTFLDPHGTTIDLILRELPADAGSNFLVRHQDAEHIPLDILTGTVEETEVVVDDFAEMVQNMYDRGNTGIVGPRWRRWFSLLAQATRAVMGDAASLVAVTEIGSDVALVKNLAEAVRPLDRMLHQTLMTEIVNNRSQEAGDMQAWCVSKLNPVIQSRYMRAILGTGYDAVDVTELMDDGRSLLVDLATPTLGTQSSRLLGALWLLKHQMAMGRRRTDRPHVIIVDEAHLFQYGSLPKLLAEGRKFGIGVVVATQHLSQLREDLQDSLESNAGSFISLGTGLKDAQRASLRLDGWPVEELVRLPSLTGAATLSRDGTRTEPFSLRVDHHDVIAALGIRDSKVSQQVALDMDSFSRRRLREPYQTHPIYDAARINAFLSSAARPSSTPRPTGANSSFIQDWLAKRAEMRAGGIPPGPVSQASVLEVE</sequence>
<dbReference type="InterPro" id="IPR002789">
    <property type="entry name" value="HerA_central"/>
</dbReference>
<keyword evidence="5" id="KW-1185">Reference proteome</keyword>
<keyword evidence="4" id="KW-0547">Nucleotide-binding</keyword>
<comment type="caution">
    <text evidence="4">The sequence shown here is derived from an EMBL/GenBank/DDBJ whole genome shotgun (WGS) entry which is preliminary data.</text>
</comment>
<dbReference type="PANTHER" id="PTHR42957">
    <property type="entry name" value="HELICASE MJ1565-RELATED"/>
    <property type="match status" value="1"/>
</dbReference>
<dbReference type="Pfam" id="PF01935">
    <property type="entry name" value="DUF87"/>
    <property type="match status" value="1"/>
</dbReference>
<reference evidence="4 5" key="1">
    <citation type="submission" date="2019-07" db="EMBL/GenBank/DDBJ databases">
        <authorList>
            <person name="Zhou L.-Y."/>
        </authorList>
    </citation>
    <scope>NUCLEOTIDE SEQUENCE [LARGE SCALE GENOMIC DNA]</scope>
    <source>
        <strain evidence="4 5">YIM 101269</strain>
    </source>
</reference>
<dbReference type="InterPro" id="IPR019476">
    <property type="entry name" value="T4SS_TraD_DNA-bd"/>
</dbReference>
<name>A0A553JWQ1_9ACTN</name>
<dbReference type="Pfam" id="PF10412">
    <property type="entry name" value="TrwB_AAD_bind"/>
    <property type="match status" value="1"/>
</dbReference>